<proteinExistence type="predicted"/>
<dbReference type="STRING" id="326424.FRAAL1720"/>
<dbReference type="Proteomes" id="UP000000657">
    <property type="component" value="Chromosome"/>
</dbReference>
<dbReference type="AlphaFoldDB" id="Q0RQ05"/>
<sequence>MRLLSRGGLEKRRHTEPFVRMATNIRRPPIMFAMVRGFAGCVLAAILRPHGANLERGSRSSAGKLLSRHGSASTCRIESPAEMVI</sequence>
<evidence type="ECO:0000313" key="1">
    <source>
        <dbReference type="EMBL" id="CAJ60373.1"/>
    </source>
</evidence>
<evidence type="ECO:0000313" key="2">
    <source>
        <dbReference type="Proteomes" id="UP000000657"/>
    </source>
</evidence>
<protein>
    <submittedName>
        <fullName evidence="1">Uncharacterized protein</fullName>
    </submittedName>
</protein>
<name>Q0RQ05_FRAAA</name>
<dbReference type="EMBL" id="CT573213">
    <property type="protein sequence ID" value="CAJ60373.1"/>
    <property type="molecule type" value="Genomic_DNA"/>
</dbReference>
<reference evidence="1 2" key="1">
    <citation type="journal article" date="2007" name="Genome Res.">
        <title>Genome characteristics of facultatively symbiotic Frankia sp. strains reflect host range and host plant biogeography.</title>
        <authorList>
            <person name="Normand P."/>
            <person name="Lapierre P."/>
            <person name="Tisa L.S."/>
            <person name="Gogarten J.P."/>
            <person name="Alloisio N."/>
            <person name="Bagnarol E."/>
            <person name="Bassi C.A."/>
            <person name="Berry A.M."/>
            <person name="Bickhart D.M."/>
            <person name="Choisne N."/>
            <person name="Couloux A."/>
            <person name="Cournoyer B."/>
            <person name="Cruveiller S."/>
            <person name="Daubin V."/>
            <person name="Demange N."/>
            <person name="Francino M.P."/>
            <person name="Goltsman E."/>
            <person name="Huang Y."/>
            <person name="Kopp O.R."/>
            <person name="Labarre L."/>
            <person name="Lapidus A."/>
            <person name="Lavire C."/>
            <person name="Marechal J."/>
            <person name="Martinez M."/>
            <person name="Mastronunzio J.E."/>
            <person name="Mullin B.C."/>
            <person name="Niemann J."/>
            <person name="Pujic P."/>
            <person name="Rawnsley T."/>
            <person name="Rouy Z."/>
            <person name="Schenowitz C."/>
            <person name="Sellstedt A."/>
            <person name="Tavares F."/>
            <person name="Tomkins J.P."/>
            <person name="Vallenet D."/>
            <person name="Valverde C."/>
            <person name="Wall L.G."/>
            <person name="Wang Y."/>
            <person name="Medigue C."/>
            <person name="Benson D.R."/>
        </authorList>
    </citation>
    <scope>NUCLEOTIDE SEQUENCE [LARGE SCALE GENOMIC DNA]</scope>
    <source>
        <strain evidence="2">DSM 45986 / CECT 9034 / ACN14a</strain>
    </source>
</reference>
<dbReference type="KEGG" id="fal:FRAAL1720"/>
<keyword evidence="2" id="KW-1185">Reference proteome</keyword>
<gene>
    <name evidence="1" type="ordered locus">FRAAL1720</name>
</gene>
<accession>Q0RQ05</accession>
<organism evidence="1 2">
    <name type="scientific">Frankia alni (strain DSM 45986 / CECT 9034 / ACN14a)</name>
    <dbReference type="NCBI Taxonomy" id="326424"/>
    <lineage>
        <taxon>Bacteria</taxon>
        <taxon>Bacillati</taxon>
        <taxon>Actinomycetota</taxon>
        <taxon>Actinomycetes</taxon>
        <taxon>Frankiales</taxon>
        <taxon>Frankiaceae</taxon>
        <taxon>Frankia</taxon>
    </lineage>
</organism>
<dbReference type="HOGENOM" id="CLU_2507839_0_0_11"/>